<feature type="domain" description="Rhodopsin" evidence="8">
    <location>
        <begin position="63"/>
        <end position="303"/>
    </location>
</feature>
<dbReference type="Proteomes" id="UP000297910">
    <property type="component" value="Unassembled WGS sequence"/>
</dbReference>
<protein>
    <recommendedName>
        <fullName evidence="8">Rhodopsin domain-containing protein</fullName>
    </recommendedName>
</protein>
<organism evidence="9 10">
    <name type="scientific">Botrytis paeoniae</name>
    <dbReference type="NCBI Taxonomy" id="278948"/>
    <lineage>
        <taxon>Eukaryota</taxon>
        <taxon>Fungi</taxon>
        <taxon>Dikarya</taxon>
        <taxon>Ascomycota</taxon>
        <taxon>Pezizomycotina</taxon>
        <taxon>Leotiomycetes</taxon>
        <taxon>Helotiales</taxon>
        <taxon>Sclerotiniaceae</taxon>
        <taxon>Botrytis</taxon>
    </lineage>
</organism>
<dbReference type="InterPro" id="IPR049326">
    <property type="entry name" value="Rhodopsin_dom_fungi"/>
</dbReference>
<feature type="transmembrane region" description="Helical" evidence="7">
    <location>
        <begin position="78"/>
        <end position="96"/>
    </location>
</feature>
<name>A0A4Z1FS57_9HELO</name>
<dbReference type="InterPro" id="IPR052337">
    <property type="entry name" value="SAT4-like"/>
</dbReference>
<evidence type="ECO:0000256" key="2">
    <source>
        <dbReference type="ARBA" id="ARBA00022692"/>
    </source>
</evidence>
<gene>
    <name evidence="9" type="ORF">BPAE_0101g00290</name>
</gene>
<reference evidence="9 10" key="1">
    <citation type="submission" date="2017-12" db="EMBL/GenBank/DDBJ databases">
        <title>Comparative genomics of Botrytis spp.</title>
        <authorList>
            <person name="Valero-Jimenez C.A."/>
            <person name="Tapia P."/>
            <person name="Veloso J."/>
            <person name="Silva-Moreno E."/>
            <person name="Staats M."/>
            <person name="Valdes J.H."/>
            <person name="Van Kan J.A.L."/>
        </authorList>
    </citation>
    <scope>NUCLEOTIDE SEQUENCE [LARGE SCALE GENOMIC DNA]</scope>
    <source>
        <strain evidence="9 10">Bp0003</strain>
    </source>
</reference>
<keyword evidence="4 7" id="KW-0472">Membrane</keyword>
<evidence type="ECO:0000256" key="3">
    <source>
        <dbReference type="ARBA" id="ARBA00022989"/>
    </source>
</evidence>
<evidence type="ECO:0000313" key="10">
    <source>
        <dbReference type="Proteomes" id="UP000297910"/>
    </source>
</evidence>
<feature type="transmembrane region" description="Helical" evidence="7">
    <location>
        <begin position="158"/>
        <end position="184"/>
    </location>
</feature>
<dbReference type="PANTHER" id="PTHR33048">
    <property type="entry name" value="PTH11-LIKE INTEGRAL MEMBRANE PROTEIN (AFU_ORTHOLOGUE AFUA_5G11245)"/>
    <property type="match status" value="1"/>
</dbReference>
<feature type="transmembrane region" description="Helical" evidence="7">
    <location>
        <begin position="244"/>
        <end position="266"/>
    </location>
</feature>
<keyword evidence="10" id="KW-1185">Reference proteome</keyword>
<evidence type="ECO:0000256" key="7">
    <source>
        <dbReference type="SAM" id="Phobius"/>
    </source>
</evidence>
<evidence type="ECO:0000256" key="1">
    <source>
        <dbReference type="ARBA" id="ARBA00004141"/>
    </source>
</evidence>
<dbReference type="AlphaFoldDB" id="A0A4Z1FS57"/>
<dbReference type="Pfam" id="PF20684">
    <property type="entry name" value="Fung_rhodopsin"/>
    <property type="match status" value="1"/>
</dbReference>
<accession>A0A4Z1FS57</accession>
<evidence type="ECO:0000256" key="5">
    <source>
        <dbReference type="ARBA" id="ARBA00038359"/>
    </source>
</evidence>
<evidence type="ECO:0000256" key="4">
    <source>
        <dbReference type="ARBA" id="ARBA00023136"/>
    </source>
</evidence>
<evidence type="ECO:0000259" key="8">
    <source>
        <dbReference type="Pfam" id="PF20684"/>
    </source>
</evidence>
<comment type="subcellular location">
    <subcellularLocation>
        <location evidence="1">Membrane</location>
        <topology evidence="1">Multi-pass membrane protein</topology>
    </subcellularLocation>
</comment>
<feature type="transmembrane region" description="Helical" evidence="7">
    <location>
        <begin position="204"/>
        <end position="224"/>
    </location>
</feature>
<comment type="similarity">
    <text evidence="5">Belongs to the SAT4 family.</text>
</comment>
<sequence length="430" mass="47930">MASVILDFPNLPAAVQQQILNGPSLMPPKGVIPNFTNPLNSNHEAIIVGAVCLALSTAATLGRIYSRIFITKKVELQDYLGLIAYVAFVLLTWVFYDFLHRSGFYVHQWDIVYKTLPGIVKILTFGLTISYSAALLFAKTAILIEWVQIFSPHRTHAFFYWASYLMILLNVLLYVSSIISSAITCLPHESIWQPWVKGKCIDRKALGVFTAIFNVIMDLLILLLPQRIIWNLRMTMARKIGISLVFSVGILAIMCAAGRVAVTFGIEYDGDATYTVSPVLMWTLPEVTCVLLVFCLPVIPKIFTERGPLFGIISYARSWTRLSTKGSQKPSNFGGGRNEWSNSAGLQHGAVSNESGQSTSIAELKLIRSESRKSDAHSLDEQPLPLPKPHQPLHEPIIRTTEVEQRDFAASKSSSDNLVERQHPWMNASH</sequence>
<keyword evidence="3 7" id="KW-1133">Transmembrane helix</keyword>
<dbReference type="GO" id="GO:0016020">
    <property type="term" value="C:membrane"/>
    <property type="evidence" value="ECO:0007669"/>
    <property type="project" value="UniProtKB-SubCell"/>
</dbReference>
<proteinExistence type="inferred from homology"/>
<evidence type="ECO:0000313" key="9">
    <source>
        <dbReference type="EMBL" id="TGO24511.1"/>
    </source>
</evidence>
<feature type="transmembrane region" description="Helical" evidence="7">
    <location>
        <begin position="116"/>
        <end position="137"/>
    </location>
</feature>
<feature type="compositionally biased region" description="Basic and acidic residues" evidence="6">
    <location>
        <begin position="392"/>
        <end position="409"/>
    </location>
</feature>
<feature type="transmembrane region" description="Helical" evidence="7">
    <location>
        <begin position="45"/>
        <end position="66"/>
    </location>
</feature>
<comment type="caution">
    <text evidence="9">The sequence shown here is derived from an EMBL/GenBank/DDBJ whole genome shotgun (WGS) entry which is preliminary data.</text>
</comment>
<keyword evidence="2 7" id="KW-0812">Transmembrane</keyword>
<dbReference type="EMBL" id="PQXI01000101">
    <property type="protein sequence ID" value="TGO24511.1"/>
    <property type="molecule type" value="Genomic_DNA"/>
</dbReference>
<dbReference type="PANTHER" id="PTHR33048:SF47">
    <property type="entry name" value="INTEGRAL MEMBRANE PROTEIN-RELATED"/>
    <property type="match status" value="1"/>
</dbReference>
<feature type="region of interest" description="Disordered" evidence="6">
    <location>
        <begin position="372"/>
        <end position="430"/>
    </location>
</feature>
<feature type="transmembrane region" description="Helical" evidence="7">
    <location>
        <begin position="278"/>
        <end position="299"/>
    </location>
</feature>
<evidence type="ECO:0000256" key="6">
    <source>
        <dbReference type="SAM" id="MobiDB-lite"/>
    </source>
</evidence>